<protein>
    <submittedName>
        <fullName evidence="2">AGAP003132-PA-like protein</fullName>
    </submittedName>
</protein>
<dbReference type="GO" id="GO:0006420">
    <property type="term" value="P:arginyl-tRNA aminoacylation"/>
    <property type="evidence" value="ECO:0007669"/>
    <property type="project" value="InterPro"/>
</dbReference>
<reference evidence="3" key="2">
    <citation type="submission" date="2020-05" db="UniProtKB">
        <authorList>
            <consortium name="EnsemblMetazoa"/>
        </authorList>
    </citation>
    <scope>IDENTIFICATION</scope>
</reference>
<keyword evidence="4" id="KW-1185">Reference proteome</keyword>
<dbReference type="Proteomes" id="UP000030765">
    <property type="component" value="Unassembled WGS sequence"/>
</dbReference>
<dbReference type="EnsemblMetazoa" id="ASIC021640-RA">
    <property type="protein sequence ID" value="ASIC021640-PA"/>
    <property type="gene ID" value="ASIC021640"/>
</dbReference>
<gene>
    <name evidence="2" type="ORF">ZHAS_00021640</name>
</gene>
<dbReference type="VEuPathDB" id="VectorBase:ASIC021640"/>
<dbReference type="Pfam" id="PF05746">
    <property type="entry name" value="DALR_1"/>
    <property type="match status" value="1"/>
</dbReference>
<evidence type="ECO:0000313" key="3">
    <source>
        <dbReference type="EnsemblMetazoa" id="ASIC021640-PA"/>
    </source>
</evidence>
<dbReference type="GO" id="GO:0000049">
    <property type="term" value="F:tRNA binding"/>
    <property type="evidence" value="ECO:0007669"/>
    <property type="project" value="TreeGrafter"/>
</dbReference>
<evidence type="ECO:0000259" key="1">
    <source>
        <dbReference type="SMART" id="SM00836"/>
    </source>
</evidence>
<dbReference type="GO" id="GO:0005524">
    <property type="term" value="F:ATP binding"/>
    <property type="evidence" value="ECO:0007669"/>
    <property type="project" value="InterPro"/>
</dbReference>
<dbReference type="AlphaFoldDB" id="A0A084WSY9"/>
<dbReference type="STRING" id="74873.A0A084WSY9"/>
<sequence>MAIIFNVKRQLDEFLENQGCSTTVKFLDKRLCEMGDLLIKSRTDTDIHFDVEALQRTSACWPLPIHRISIASNVAYIWFERKIAFRSAIAAKEWKLPMTDRSNDSVRLYLEPPAIQVGTSNSMAHFRANALRTVMKNCFIHAGYIVVEKDQLEDANMLAPVKKIAFVQRKTKMSYEQQGETVDRQHVVEILSGPVLIGSDLANAEDYVKRRSNEMQLIAQHRYGVRIHDVNELERIVASLGRSAAIVDVLQQKHSSTIDMRVTGLGTTRTPTATKGAAFILYNFARLVSIFKKYRLMMEQEGYPRIPPVDEVDFGLLTDPEEWHLLYVYVIGFPYAVRRTLGDGDLERIAPHHLLEFTFGLVSCLSKYYRSTRILTDNRPKLVPVMIARLHLLEAIYNVLQTLLHLLDLEPIEEM</sequence>
<evidence type="ECO:0000313" key="2">
    <source>
        <dbReference type="EMBL" id="KFB53333.1"/>
    </source>
</evidence>
<proteinExistence type="predicted"/>
<dbReference type="SUPFAM" id="SSF47323">
    <property type="entry name" value="Anticodon-binding domain of a subclass of class I aminoacyl-tRNA synthetases"/>
    <property type="match status" value="1"/>
</dbReference>
<dbReference type="InterPro" id="IPR009080">
    <property type="entry name" value="tRNAsynth_Ia_anticodon-bd"/>
</dbReference>
<dbReference type="OMA" id="DMLLIAM"/>
<dbReference type="EMBL" id="KE525419">
    <property type="protein sequence ID" value="KFB53333.1"/>
    <property type="molecule type" value="Genomic_DNA"/>
</dbReference>
<dbReference type="VEuPathDB" id="VectorBase:ASIS022408"/>
<dbReference type="InterPro" id="IPR037380">
    <property type="entry name" value="DALRD3"/>
</dbReference>
<name>A0A084WSY9_ANOSI</name>
<dbReference type="Gene3D" id="1.10.730.10">
    <property type="entry name" value="Isoleucyl-tRNA Synthetase, Domain 1"/>
    <property type="match status" value="1"/>
</dbReference>
<dbReference type="PANTHER" id="PTHR16043:SF1">
    <property type="entry name" value="DALR ANTICODON-BINDING DOMAIN-CONTAINING PROTEIN 3"/>
    <property type="match status" value="1"/>
</dbReference>
<organism evidence="2">
    <name type="scientific">Anopheles sinensis</name>
    <name type="common">Mosquito</name>
    <dbReference type="NCBI Taxonomy" id="74873"/>
    <lineage>
        <taxon>Eukaryota</taxon>
        <taxon>Metazoa</taxon>
        <taxon>Ecdysozoa</taxon>
        <taxon>Arthropoda</taxon>
        <taxon>Hexapoda</taxon>
        <taxon>Insecta</taxon>
        <taxon>Pterygota</taxon>
        <taxon>Neoptera</taxon>
        <taxon>Endopterygota</taxon>
        <taxon>Diptera</taxon>
        <taxon>Nematocera</taxon>
        <taxon>Culicoidea</taxon>
        <taxon>Culicidae</taxon>
        <taxon>Anophelinae</taxon>
        <taxon>Anopheles</taxon>
    </lineage>
</organism>
<evidence type="ECO:0000313" key="4">
    <source>
        <dbReference type="Proteomes" id="UP000030765"/>
    </source>
</evidence>
<feature type="domain" description="DALR anticodon binding" evidence="1">
    <location>
        <begin position="280"/>
        <end position="415"/>
    </location>
</feature>
<dbReference type="SMART" id="SM00836">
    <property type="entry name" value="DALR_1"/>
    <property type="match status" value="1"/>
</dbReference>
<dbReference type="GO" id="GO:0106217">
    <property type="term" value="P:tRNA C3-cytosine methylation"/>
    <property type="evidence" value="ECO:0007669"/>
    <property type="project" value="TreeGrafter"/>
</dbReference>
<accession>A0A084WSY9</accession>
<dbReference type="PANTHER" id="PTHR16043">
    <property type="entry name" value="DALRD3 PROTEIN"/>
    <property type="match status" value="1"/>
</dbReference>
<dbReference type="GO" id="GO:0004814">
    <property type="term" value="F:arginine-tRNA ligase activity"/>
    <property type="evidence" value="ECO:0007669"/>
    <property type="project" value="InterPro"/>
</dbReference>
<dbReference type="EMBL" id="ATLV01026773">
    <property type="status" value="NOT_ANNOTATED_CDS"/>
    <property type="molecule type" value="Genomic_DNA"/>
</dbReference>
<dbReference type="OrthoDB" id="9990834at2759"/>
<reference evidence="2 4" key="1">
    <citation type="journal article" date="2014" name="BMC Genomics">
        <title>Genome sequence of Anopheles sinensis provides insight into genetics basis of mosquito competence for malaria parasites.</title>
        <authorList>
            <person name="Zhou D."/>
            <person name="Zhang D."/>
            <person name="Ding G."/>
            <person name="Shi L."/>
            <person name="Hou Q."/>
            <person name="Ye Y."/>
            <person name="Xu Y."/>
            <person name="Zhou H."/>
            <person name="Xiong C."/>
            <person name="Li S."/>
            <person name="Yu J."/>
            <person name="Hong S."/>
            <person name="Yu X."/>
            <person name="Zou P."/>
            <person name="Chen C."/>
            <person name="Chang X."/>
            <person name="Wang W."/>
            <person name="Lv Y."/>
            <person name="Sun Y."/>
            <person name="Ma L."/>
            <person name="Shen B."/>
            <person name="Zhu C."/>
        </authorList>
    </citation>
    <scope>NUCLEOTIDE SEQUENCE [LARGE SCALE GENOMIC DNA]</scope>
</reference>
<dbReference type="InterPro" id="IPR008909">
    <property type="entry name" value="DALR_anticod-bd"/>
</dbReference>